<dbReference type="Proteomes" id="UP000297475">
    <property type="component" value="Unassembled WGS sequence"/>
</dbReference>
<accession>A0A4Z0WEC8</accession>
<protein>
    <recommendedName>
        <fullName evidence="3">50S ribosomal protein L29</fullName>
    </recommendedName>
</protein>
<dbReference type="EMBL" id="SRMF01000005">
    <property type="protein sequence ID" value="TGG92511.1"/>
    <property type="molecule type" value="Genomic_DNA"/>
</dbReference>
<sequence>MQNPFMDQSGHGAVDVESRLDLVKRFDVDQLRAALAVPHLQKSVVNRIHSRLNKLRKEAAHG</sequence>
<dbReference type="RefSeq" id="WP_135483844.1">
    <property type="nucleotide sequence ID" value="NZ_SRMF01000005.1"/>
</dbReference>
<comment type="caution">
    <text evidence="1">The sequence shown here is derived from an EMBL/GenBank/DDBJ whole genome shotgun (WGS) entry which is preliminary data.</text>
</comment>
<gene>
    <name evidence="1" type="ORF">E4656_13650</name>
</gene>
<name>A0A4Z0WEC8_9GAMM</name>
<evidence type="ECO:0000313" key="1">
    <source>
        <dbReference type="EMBL" id="TGG92511.1"/>
    </source>
</evidence>
<reference evidence="1 2" key="1">
    <citation type="submission" date="2019-04" db="EMBL/GenBank/DDBJ databases">
        <title>Natronospirillum operosus gen. nov., sp. nov., a haloalkaliphilic satellite isolated from decaying biomass of laboratory culture of cyanobacterium Geitlerinema sp. and proposal of Natronospirillaceae fam. nov. and Saccharospirillaceae fam. nov.</title>
        <authorList>
            <person name="Kevbrin V."/>
            <person name="Boltyanskaya Y."/>
            <person name="Koziaeva V."/>
            <person name="Grouzdev D.S."/>
            <person name="Park M."/>
            <person name="Cho J."/>
        </authorList>
    </citation>
    <scope>NUCLEOTIDE SEQUENCE [LARGE SCALE GENOMIC DNA]</scope>
    <source>
        <strain evidence="1 2">G-116</strain>
    </source>
</reference>
<keyword evidence="2" id="KW-1185">Reference proteome</keyword>
<dbReference type="OrthoDB" id="6983050at2"/>
<evidence type="ECO:0008006" key="3">
    <source>
        <dbReference type="Google" id="ProtNLM"/>
    </source>
</evidence>
<proteinExistence type="predicted"/>
<dbReference type="AlphaFoldDB" id="A0A4Z0WEC8"/>
<organism evidence="1 2">
    <name type="scientific">Natronospirillum operosum</name>
    <dbReference type="NCBI Taxonomy" id="2759953"/>
    <lineage>
        <taxon>Bacteria</taxon>
        <taxon>Pseudomonadati</taxon>
        <taxon>Pseudomonadota</taxon>
        <taxon>Gammaproteobacteria</taxon>
        <taxon>Oceanospirillales</taxon>
        <taxon>Natronospirillaceae</taxon>
        <taxon>Natronospirillum</taxon>
    </lineage>
</organism>
<evidence type="ECO:0000313" key="2">
    <source>
        <dbReference type="Proteomes" id="UP000297475"/>
    </source>
</evidence>